<dbReference type="InterPro" id="IPR003018">
    <property type="entry name" value="GAF"/>
</dbReference>
<feature type="domain" description="GAF" evidence="3">
    <location>
        <begin position="222"/>
        <end position="304"/>
    </location>
</feature>
<comment type="subcellular location">
    <subcellularLocation>
        <location evidence="1">Cell envelope</location>
    </subcellularLocation>
</comment>
<dbReference type="GO" id="GO:0030313">
    <property type="term" value="C:cell envelope"/>
    <property type="evidence" value="ECO:0007669"/>
    <property type="project" value="UniProtKB-SubCell"/>
</dbReference>
<dbReference type="RefSeq" id="WP_090723829.1">
    <property type="nucleotide sequence ID" value="NZ_FOOU01000001.1"/>
</dbReference>
<organism evidence="4 5">
    <name type="scientific">Neptunomonas qingdaonensis</name>
    <dbReference type="NCBI Taxonomy" id="1045558"/>
    <lineage>
        <taxon>Bacteria</taxon>
        <taxon>Pseudomonadati</taxon>
        <taxon>Pseudomonadota</taxon>
        <taxon>Gammaproteobacteria</taxon>
        <taxon>Oceanospirillales</taxon>
        <taxon>Oceanospirillaceae</taxon>
        <taxon>Neptunomonas</taxon>
    </lineage>
</organism>
<keyword evidence="2" id="KW-0175">Coiled coil</keyword>
<dbReference type="EMBL" id="FOOU01000001">
    <property type="protein sequence ID" value="SFF87399.1"/>
    <property type="molecule type" value="Genomic_DNA"/>
</dbReference>
<dbReference type="InterPro" id="IPR050465">
    <property type="entry name" value="UPF0194_transport"/>
</dbReference>
<name>A0A1I2M9B2_9GAMM</name>
<dbReference type="Pfam" id="PF13185">
    <property type="entry name" value="GAF_2"/>
    <property type="match status" value="1"/>
</dbReference>
<dbReference type="SUPFAM" id="SSF111369">
    <property type="entry name" value="HlyD-like secretion proteins"/>
    <property type="match status" value="1"/>
</dbReference>
<gene>
    <name evidence="4" type="ORF">SAMN05216175_101472</name>
</gene>
<sequence length="603" mass="66836">MLDSNTDNLTSSETTSVNSQEIEHWLDWQCRMISDVNHGGIFLSTKNDISSLKPAALWPASGQTSSTLQSIAAKTIKGGAGIAQKEVSNNAEVFDYVAYPLFQKDRVIGAVVLALEIRSEAQRQAVLQLLQWGAIWAEKTLERYYSDRRRTPTLVLDAVAVCSKNEPLAITAHHLCNYLADNFDCSRVVLGFCKGLQVQILGMSHQLQFDRRIVRVSQIEFAMEECIEYGKPIIIPDNTSEQPGSIHIHAQQLLNSNKGSICSIPLSCDNTLIGVITLFSEKTNRFDNKVIDQLSTITQHLAPIFHLRQIKSQPGWKNSLHKIGTHGQRLTSAGNIGFKALTAICLTALLLITFLETDHLVTAQATVEGSMQQAVVAPFSSYIATANARAGDSVTKDQILATLDNRDLLLQQEKWLSEREKHSKEYQEALAIRDRAQVSALIARIAQTDAQLHHIDEQLQHTQLRAPFNGLLISGDWSRALGVPVERGQLLFEIVPAEGYRVALQVNDHDIAGIASEQQGRLRLAGLPEQPIQLSVSRIVPISSARQGDNHFRVEAEITDEQPGLRPGMQGVAKVNIGRASIIKVWTWSLLNRLRLWAWSLGL</sequence>
<dbReference type="InterPro" id="IPR029016">
    <property type="entry name" value="GAF-like_dom_sf"/>
</dbReference>
<dbReference type="AlphaFoldDB" id="A0A1I2M9B2"/>
<reference evidence="5" key="1">
    <citation type="submission" date="2016-10" db="EMBL/GenBank/DDBJ databases">
        <authorList>
            <person name="Varghese N."/>
            <person name="Submissions S."/>
        </authorList>
    </citation>
    <scope>NUCLEOTIDE SEQUENCE [LARGE SCALE GENOMIC DNA]</scope>
    <source>
        <strain evidence="5">CGMCC 1.10971</strain>
    </source>
</reference>
<evidence type="ECO:0000256" key="2">
    <source>
        <dbReference type="ARBA" id="ARBA00023054"/>
    </source>
</evidence>
<evidence type="ECO:0000256" key="1">
    <source>
        <dbReference type="ARBA" id="ARBA00004196"/>
    </source>
</evidence>
<dbReference type="SUPFAM" id="SSF55781">
    <property type="entry name" value="GAF domain-like"/>
    <property type="match status" value="1"/>
</dbReference>
<accession>A0A1I2M9B2</accession>
<dbReference type="Proteomes" id="UP000198623">
    <property type="component" value="Unassembled WGS sequence"/>
</dbReference>
<evidence type="ECO:0000313" key="4">
    <source>
        <dbReference type="EMBL" id="SFF87399.1"/>
    </source>
</evidence>
<evidence type="ECO:0000313" key="5">
    <source>
        <dbReference type="Proteomes" id="UP000198623"/>
    </source>
</evidence>
<proteinExistence type="predicted"/>
<dbReference type="PANTHER" id="PTHR32347">
    <property type="entry name" value="EFFLUX SYSTEM COMPONENT YKNX-RELATED"/>
    <property type="match status" value="1"/>
</dbReference>
<protein>
    <submittedName>
        <fullName evidence="4">GAF domain-containing protein</fullName>
    </submittedName>
</protein>
<dbReference type="Gene3D" id="2.40.30.170">
    <property type="match status" value="1"/>
</dbReference>
<dbReference type="STRING" id="1045558.SAMN05216175_101472"/>
<evidence type="ECO:0000259" key="3">
    <source>
        <dbReference type="Pfam" id="PF13185"/>
    </source>
</evidence>
<dbReference type="Gene3D" id="3.30.450.40">
    <property type="match status" value="1"/>
</dbReference>
<dbReference type="PANTHER" id="PTHR32347:SF23">
    <property type="entry name" value="BLL5650 PROTEIN"/>
    <property type="match status" value="1"/>
</dbReference>
<dbReference type="OrthoDB" id="9806939at2"/>
<keyword evidence="5" id="KW-1185">Reference proteome</keyword>